<dbReference type="Proteomes" id="UP000024635">
    <property type="component" value="Unassembled WGS sequence"/>
</dbReference>
<comment type="caution">
    <text evidence="1">The sequence shown here is derived from an EMBL/GenBank/DDBJ whole genome shotgun (WGS) entry which is preliminary data.</text>
</comment>
<dbReference type="OrthoDB" id="361532at2759"/>
<reference evidence="2" key="1">
    <citation type="journal article" date="2015" name="Nat. Genet.">
        <title>The genome and transcriptome of the zoonotic hookworm Ancylostoma ceylanicum identify infection-specific gene families.</title>
        <authorList>
            <person name="Schwarz E.M."/>
            <person name="Hu Y."/>
            <person name="Antoshechkin I."/>
            <person name="Miller M.M."/>
            <person name="Sternberg P.W."/>
            <person name="Aroian R.V."/>
        </authorList>
    </citation>
    <scope>NUCLEOTIDE SEQUENCE</scope>
    <source>
        <strain evidence="2">HY135</strain>
    </source>
</reference>
<evidence type="ECO:0000313" key="1">
    <source>
        <dbReference type="EMBL" id="EYB98567.1"/>
    </source>
</evidence>
<dbReference type="AlphaFoldDB" id="A0A016T7D8"/>
<name>A0A016T7D8_9BILA</name>
<organism evidence="1 2">
    <name type="scientific">Ancylostoma ceylanicum</name>
    <dbReference type="NCBI Taxonomy" id="53326"/>
    <lineage>
        <taxon>Eukaryota</taxon>
        <taxon>Metazoa</taxon>
        <taxon>Ecdysozoa</taxon>
        <taxon>Nematoda</taxon>
        <taxon>Chromadorea</taxon>
        <taxon>Rhabditida</taxon>
        <taxon>Rhabditina</taxon>
        <taxon>Rhabditomorpha</taxon>
        <taxon>Strongyloidea</taxon>
        <taxon>Ancylostomatidae</taxon>
        <taxon>Ancylostomatinae</taxon>
        <taxon>Ancylostoma</taxon>
    </lineage>
</organism>
<dbReference type="EMBL" id="JARK01001466">
    <property type="protein sequence ID" value="EYB98567.1"/>
    <property type="molecule type" value="Genomic_DNA"/>
</dbReference>
<proteinExistence type="predicted"/>
<keyword evidence="2" id="KW-1185">Reference proteome</keyword>
<sequence>MRIRASRVRLCMYVYYIGNPMSGIKQNKKKPMVQNVCMELIPHSHSTTKTFVPLITTEFYDIRRLSIRN</sequence>
<protein>
    <submittedName>
        <fullName evidence="1">Uncharacterized protein</fullName>
    </submittedName>
</protein>
<gene>
    <name evidence="1" type="primary">Acey_s0130.g1542</name>
    <name evidence="1" type="ORF">Y032_0130g1542</name>
</gene>
<evidence type="ECO:0000313" key="2">
    <source>
        <dbReference type="Proteomes" id="UP000024635"/>
    </source>
</evidence>
<accession>A0A016T7D8</accession>